<dbReference type="Proteomes" id="UP000271554">
    <property type="component" value="Chromosome"/>
</dbReference>
<dbReference type="InterPro" id="IPR023187">
    <property type="entry name" value="Tscrpt_reg_MarR-type_CS"/>
</dbReference>
<dbReference type="Gene3D" id="1.10.10.10">
    <property type="entry name" value="Winged helix-like DNA-binding domain superfamily/Winged helix DNA-binding domain"/>
    <property type="match status" value="1"/>
</dbReference>
<name>A0A387HBZ1_9ACTN</name>
<dbReference type="PROSITE" id="PS01117">
    <property type="entry name" value="HTH_MARR_1"/>
    <property type="match status" value="1"/>
</dbReference>
<keyword evidence="2" id="KW-0238">DNA-binding</keyword>
<dbReference type="PANTHER" id="PTHR33164:SF103">
    <property type="entry name" value="REGULATORY PROTEIN MARR"/>
    <property type="match status" value="1"/>
</dbReference>
<evidence type="ECO:0000313" key="6">
    <source>
        <dbReference type="Proteomes" id="UP000271554"/>
    </source>
</evidence>
<dbReference type="PROSITE" id="PS50995">
    <property type="entry name" value="HTH_MARR_2"/>
    <property type="match status" value="1"/>
</dbReference>
<dbReference type="SUPFAM" id="SSF46785">
    <property type="entry name" value="Winged helix' DNA-binding domain"/>
    <property type="match status" value="1"/>
</dbReference>
<evidence type="ECO:0000259" key="4">
    <source>
        <dbReference type="PROSITE" id="PS50995"/>
    </source>
</evidence>
<dbReference type="GO" id="GO:0006950">
    <property type="term" value="P:response to stress"/>
    <property type="evidence" value="ECO:0007669"/>
    <property type="project" value="TreeGrafter"/>
</dbReference>
<dbReference type="GO" id="GO:0003677">
    <property type="term" value="F:DNA binding"/>
    <property type="evidence" value="ECO:0007669"/>
    <property type="project" value="UniProtKB-KW"/>
</dbReference>
<dbReference type="KEGG" id="shun:DWB77_00349"/>
<accession>A0A387HBZ1</accession>
<keyword evidence="6" id="KW-1185">Reference proteome</keyword>
<dbReference type="InterPro" id="IPR039422">
    <property type="entry name" value="MarR/SlyA-like"/>
</dbReference>
<dbReference type="InterPro" id="IPR036388">
    <property type="entry name" value="WH-like_DNA-bd_sf"/>
</dbReference>
<dbReference type="PANTHER" id="PTHR33164">
    <property type="entry name" value="TRANSCRIPTIONAL REGULATOR, MARR FAMILY"/>
    <property type="match status" value="1"/>
</dbReference>
<dbReference type="GO" id="GO:0003700">
    <property type="term" value="F:DNA-binding transcription factor activity"/>
    <property type="evidence" value="ECO:0007669"/>
    <property type="project" value="InterPro"/>
</dbReference>
<dbReference type="AlphaFoldDB" id="A0A387HBZ1"/>
<gene>
    <name evidence="5" type="ORF">DWB77_00349</name>
</gene>
<feature type="domain" description="HTH marR-type" evidence="4">
    <location>
        <begin position="9"/>
        <end position="146"/>
    </location>
</feature>
<dbReference type="InterPro" id="IPR000835">
    <property type="entry name" value="HTH_MarR-typ"/>
</dbReference>
<dbReference type="PRINTS" id="PR00598">
    <property type="entry name" value="HTHMARR"/>
</dbReference>
<evidence type="ECO:0000313" key="5">
    <source>
        <dbReference type="EMBL" id="AYG78242.1"/>
    </source>
</evidence>
<sequence>MDSAESSDDDSLHGVAQQVSEAAEDLITAWNRATQTAVPRLSNLQREALSVAHRHPGINLTGLAERIGASPPAASRLCDRLEAAGLLKRRRTSANRREIELTLTSQGRDMLEVLSERRLGAIRRVLRGVPAAQRGALLAGLRAFSEAVAAAEDVVLEP</sequence>
<reference evidence="5 6" key="1">
    <citation type="submission" date="2018-10" db="EMBL/GenBank/DDBJ databases">
        <title>Relationship between Morphology and Antimicrobial Activity in Streptomyces.</title>
        <authorList>
            <person name="Kang H.J."/>
            <person name="Kim S.B."/>
        </authorList>
    </citation>
    <scope>NUCLEOTIDE SEQUENCE [LARGE SCALE GENOMIC DNA]</scope>
    <source>
        <strain evidence="5 6">BH38</strain>
    </source>
</reference>
<keyword evidence="1" id="KW-0805">Transcription regulation</keyword>
<keyword evidence="3" id="KW-0804">Transcription</keyword>
<dbReference type="EMBL" id="CP032698">
    <property type="protein sequence ID" value="AYG78242.1"/>
    <property type="molecule type" value="Genomic_DNA"/>
</dbReference>
<dbReference type="SMART" id="SM00347">
    <property type="entry name" value="HTH_MARR"/>
    <property type="match status" value="1"/>
</dbReference>
<evidence type="ECO:0000256" key="2">
    <source>
        <dbReference type="ARBA" id="ARBA00023125"/>
    </source>
</evidence>
<evidence type="ECO:0000256" key="3">
    <source>
        <dbReference type="ARBA" id="ARBA00023163"/>
    </source>
</evidence>
<dbReference type="OrthoDB" id="3830756at2"/>
<organism evidence="5 6">
    <name type="scientific">Streptomyces hundungensis</name>
    <dbReference type="NCBI Taxonomy" id="1077946"/>
    <lineage>
        <taxon>Bacteria</taxon>
        <taxon>Bacillati</taxon>
        <taxon>Actinomycetota</taxon>
        <taxon>Actinomycetes</taxon>
        <taxon>Kitasatosporales</taxon>
        <taxon>Streptomycetaceae</taxon>
        <taxon>Streptomyces</taxon>
    </lineage>
</organism>
<dbReference type="Pfam" id="PF01047">
    <property type="entry name" value="MarR"/>
    <property type="match status" value="1"/>
</dbReference>
<proteinExistence type="predicted"/>
<protein>
    <recommendedName>
        <fullName evidence="4">HTH marR-type domain-containing protein</fullName>
    </recommendedName>
</protein>
<dbReference type="RefSeq" id="WP_120719560.1">
    <property type="nucleotide sequence ID" value="NZ_CP032698.1"/>
</dbReference>
<dbReference type="InterPro" id="IPR036390">
    <property type="entry name" value="WH_DNA-bd_sf"/>
</dbReference>
<evidence type="ECO:0000256" key="1">
    <source>
        <dbReference type="ARBA" id="ARBA00023015"/>
    </source>
</evidence>